<sequence>MSYKTPQLLRLWALNIDNNPKHSAISYQPSVLSGQLIADSVLNQESKSIKHSAVSRQPSALAKRPRYANG</sequence>
<dbReference type="AlphaFoldDB" id="A0A9Q9SS39"/>
<evidence type="ECO:0000313" key="2">
    <source>
        <dbReference type="EMBL" id="WAN68593.1"/>
    </source>
</evidence>
<name>A0A9Q9SS39_MOOP1</name>
<gene>
    <name evidence="2" type="ORF">BJP36_40165</name>
</gene>
<protein>
    <submittedName>
        <fullName evidence="2">Uncharacterized protein</fullName>
    </submittedName>
</protein>
<proteinExistence type="predicted"/>
<organism evidence="2">
    <name type="scientific">Moorena producens (strain JHB)</name>
    <dbReference type="NCBI Taxonomy" id="1454205"/>
    <lineage>
        <taxon>Bacteria</taxon>
        <taxon>Bacillati</taxon>
        <taxon>Cyanobacteriota</taxon>
        <taxon>Cyanophyceae</taxon>
        <taxon>Coleofasciculales</taxon>
        <taxon>Coleofasciculaceae</taxon>
        <taxon>Moorena</taxon>
    </lineage>
</organism>
<accession>A0A9Q9SS39</accession>
<reference evidence="2" key="2">
    <citation type="submission" date="2022-10" db="EMBL/GenBank/DDBJ databases">
        <authorList>
            <person name="Ngo T.-E."/>
        </authorList>
    </citation>
    <scope>NUCLEOTIDE SEQUENCE</scope>
    <source>
        <strain evidence="2">JHB</strain>
    </source>
</reference>
<evidence type="ECO:0000256" key="1">
    <source>
        <dbReference type="SAM" id="MobiDB-lite"/>
    </source>
</evidence>
<feature type="region of interest" description="Disordered" evidence="1">
    <location>
        <begin position="48"/>
        <end position="70"/>
    </location>
</feature>
<reference evidence="2" key="1">
    <citation type="journal article" date="2017" name="Proc. Natl. Acad. Sci. U.S.A.">
        <title>Comparative genomics uncovers the prolific and distinctive metabolic potential of the cyanobacterial genus Moorea.</title>
        <authorList>
            <person name="Leao T."/>
            <person name="Castelao G."/>
            <person name="Korobeynikov A."/>
            <person name="Monroe E.A."/>
            <person name="Podell S."/>
            <person name="Glukhov E."/>
            <person name="Allen E.E."/>
            <person name="Gerwick W.H."/>
            <person name="Gerwick L."/>
        </authorList>
    </citation>
    <scope>NUCLEOTIDE SEQUENCE</scope>
    <source>
        <strain evidence="2">JHB</strain>
    </source>
</reference>
<dbReference type="Proteomes" id="UP000176944">
    <property type="component" value="Chromosome"/>
</dbReference>
<dbReference type="EMBL" id="CP017708">
    <property type="protein sequence ID" value="WAN68593.1"/>
    <property type="molecule type" value="Genomic_DNA"/>
</dbReference>